<evidence type="ECO:0000313" key="2">
    <source>
        <dbReference type="EMBL" id="MBP1852115.1"/>
    </source>
</evidence>
<comment type="caution">
    <text evidence="2">The sequence shown here is derived from an EMBL/GenBank/DDBJ whole genome shotgun (WGS) entry which is preliminary data.</text>
</comment>
<proteinExistence type="predicted"/>
<name>A0ABS4E2E9_9HYPH</name>
<dbReference type="RefSeq" id="WP_209946963.1">
    <property type="nucleotide sequence ID" value="NZ_JAGGJU010000010.1"/>
</dbReference>
<evidence type="ECO:0000313" key="3">
    <source>
        <dbReference type="Proteomes" id="UP000759443"/>
    </source>
</evidence>
<organism evidence="2 3">
    <name type="scientific">Rhizobium halophytocola</name>
    <dbReference type="NCBI Taxonomy" id="735519"/>
    <lineage>
        <taxon>Bacteria</taxon>
        <taxon>Pseudomonadati</taxon>
        <taxon>Pseudomonadota</taxon>
        <taxon>Alphaproteobacteria</taxon>
        <taxon>Hyphomicrobiales</taxon>
        <taxon>Rhizobiaceae</taxon>
        <taxon>Rhizobium/Agrobacterium group</taxon>
        <taxon>Rhizobium</taxon>
    </lineage>
</organism>
<protein>
    <recommendedName>
        <fullName evidence="1">DUF4815 domain-containing protein</fullName>
    </recommendedName>
</protein>
<evidence type="ECO:0000259" key="1">
    <source>
        <dbReference type="Pfam" id="PF16075"/>
    </source>
</evidence>
<reference evidence="2 3" key="1">
    <citation type="submission" date="2021-03" db="EMBL/GenBank/DDBJ databases">
        <title>Genomic Encyclopedia of Type Strains, Phase IV (KMG-IV): sequencing the most valuable type-strain genomes for metagenomic binning, comparative biology and taxonomic classification.</title>
        <authorList>
            <person name="Goeker M."/>
        </authorList>
    </citation>
    <scope>NUCLEOTIDE SEQUENCE [LARGE SCALE GENOMIC DNA]</scope>
    <source>
        <strain evidence="2 3">DSM 21600</strain>
    </source>
</reference>
<gene>
    <name evidence="2" type="ORF">J2Z17_003570</name>
</gene>
<sequence>MSTNVFDPDLHPEFVNVRDRTADRPDVDRVYFAEGAVAQAADLNDALSTQERKRKQIGDLIAKDGDRLAGGDIIVSAGAGRVFISDGTLYIKGAPRTVDARTLNDVAMAGDVELGVWLTEVPVTAADDDIYYGLVPGTESYGEEGAIRVVVSLKWGTEFDEAEGDFYRYALLRDGVVISQAAPPSLTGVQKQIGVYDYDAHGNYIVRGCEVKALNLNGTKRVFSIAAGVCNVLGAKINREADIRYEVEEEPDLATVDLEPHTFSVAGTTTIFPRHTPIAVIATVTITKEKTVTINKGTGGGADLLPDESVTTIVSVSQGATVYGAPADYTRQGDSISWAPGGAEPATGSSYTVKYRYFETVEPGGFTDTSITVSGGVQGSDMFVSYSYKLPRHDRILVDGEGGFIYQKGEPSPEHPSPPREPADALALCVVKNTWVGRPVVDNDGTRALDFKRLNYLENRLAQTIDMVLLERLKSDANSRAPGPTLGIFTDPFWDDRYRDLGEPQDAAAFDGSLQLAIDPTIHSVRLPSIGMLDYSDTVVVSQDLSTSCELINPYANYSPAGPTLKITPTEDYWTESDTQTLSPITQVFGTGNQTRIRSSTTSQTVSSEQLAFLRQITVAYTVEGLGPGEKLQTLLFDGISVRPAAAPVANGEGKVTGTFVIPANVAAGLKKVDAVGAAGLGTSAAFRGQGRLETTTLQTTTVLERFSTMPDRSWRRQSDVGEGANPDPQAQSFTVNQGRFITAFAAKFCKIGTRSIPVDVDLVTMENGVPTTTVLATARLNMVGVIANTWTKIAFDFPCYVPKDTFVAFVIKTSDANHSIAAATLGDFDKANQKWVAAQPYITGDRFDGSNGVSWLVHPDSDLTFRGYAAKFNPTQKIIQVGTFSAEDLTDLLVRADMILPESDCSVIFKVQLGPKTYSVQADQTLELTAKYSGTVKVSAVLIGSERASPVLSRDIAVIFGTLRSSGRYVGLPFTMGDPARIDIMFSGYLPPGAGVAVAADAKDDAWTAATLVNAVPIDDGFTEYTYRIEEHTASQGGRVRLDLTGTPAGRPAIADLRTFSF</sequence>
<dbReference type="EMBL" id="JAGGJU010000010">
    <property type="protein sequence ID" value="MBP1852115.1"/>
    <property type="molecule type" value="Genomic_DNA"/>
</dbReference>
<feature type="domain" description="DUF4815" evidence="1">
    <location>
        <begin position="17"/>
        <end position="581"/>
    </location>
</feature>
<dbReference type="InterPro" id="IPR032096">
    <property type="entry name" value="DUF4815"/>
</dbReference>
<accession>A0ABS4E2E9</accession>
<dbReference type="Proteomes" id="UP000759443">
    <property type="component" value="Unassembled WGS sequence"/>
</dbReference>
<dbReference type="Pfam" id="PF16075">
    <property type="entry name" value="DUF4815"/>
    <property type="match status" value="1"/>
</dbReference>
<keyword evidence="3" id="KW-1185">Reference proteome</keyword>